<name>Q2JBW7_FRACC</name>
<accession>Q2JBW7</accession>
<gene>
    <name evidence="1" type="ordered locus">Francci3_1849</name>
</gene>
<sequence length="154" mass="15589">MTSAYQRTVTATEAGPIRLFLAAAGTNVALVGDGDADRAQITLSAATATDTDRYLDTASVVDNGTEIRIGVALEPVPGNRGVRNYVGGGTVDGSIIQAGNIHGGITFNGGALRIETGANPSVEIAAVLPAGSTVQLRGQPASLRTTGRLTISQV</sequence>
<evidence type="ECO:0000313" key="2">
    <source>
        <dbReference type="Proteomes" id="UP000001937"/>
    </source>
</evidence>
<dbReference type="STRING" id="106370.Francci3_1849"/>
<evidence type="ECO:0000313" key="1">
    <source>
        <dbReference type="EMBL" id="ABD11225.1"/>
    </source>
</evidence>
<protein>
    <submittedName>
        <fullName evidence="1">Uncharacterized protein</fullName>
    </submittedName>
</protein>
<dbReference type="AlphaFoldDB" id="Q2JBW7"/>
<dbReference type="KEGG" id="fra:Francci3_1849"/>
<dbReference type="EMBL" id="CP000249">
    <property type="protein sequence ID" value="ABD11225.1"/>
    <property type="molecule type" value="Genomic_DNA"/>
</dbReference>
<reference evidence="1 2" key="1">
    <citation type="journal article" date="2007" name="Genome Res.">
        <title>Genome characteristics of facultatively symbiotic Frankia sp. strains reflect host range and host plant biogeography.</title>
        <authorList>
            <person name="Normand P."/>
            <person name="Lapierre P."/>
            <person name="Tisa L.S."/>
            <person name="Gogarten J.P."/>
            <person name="Alloisio N."/>
            <person name="Bagnarol E."/>
            <person name="Bassi C.A."/>
            <person name="Berry A.M."/>
            <person name="Bickhart D.M."/>
            <person name="Choisne N."/>
            <person name="Couloux A."/>
            <person name="Cournoyer B."/>
            <person name="Cruveiller S."/>
            <person name="Daubin V."/>
            <person name="Demange N."/>
            <person name="Francino M.P."/>
            <person name="Goltsman E."/>
            <person name="Huang Y."/>
            <person name="Kopp O.R."/>
            <person name="Labarre L."/>
            <person name="Lapidus A."/>
            <person name="Lavire C."/>
            <person name="Marechal J."/>
            <person name="Martinez M."/>
            <person name="Mastronunzio J.E."/>
            <person name="Mullin B.C."/>
            <person name="Niemann J."/>
            <person name="Pujic P."/>
            <person name="Rawnsley T."/>
            <person name="Rouy Z."/>
            <person name="Schenowitz C."/>
            <person name="Sellstedt A."/>
            <person name="Tavares F."/>
            <person name="Tomkins J.P."/>
            <person name="Vallenet D."/>
            <person name="Valverde C."/>
            <person name="Wall L.G."/>
            <person name="Wang Y."/>
            <person name="Medigue C."/>
            <person name="Benson D.R."/>
        </authorList>
    </citation>
    <scope>NUCLEOTIDE SEQUENCE [LARGE SCALE GENOMIC DNA]</scope>
    <source>
        <strain evidence="2">DSM 45818 / CECT 9043 / CcI3</strain>
    </source>
</reference>
<dbReference type="HOGENOM" id="CLU_1701675_0_0_11"/>
<organism evidence="1 2">
    <name type="scientific">Frankia casuarinae (strain DSM 45818 / CECT 9043 / HFP020203 / CcI3)</name>
    <dbReference type="NCBI Taxonomy" id="106370"/>
    <lineage>
        <taxon>Bacteria</taxon>
        <taxon>Bacillati</taxon>
        <taxon>Actinomycetota</taxon>
        <taxon>Actinomycetes</taxon>
        <taxon>Frankiales</taxon>
        <taxon>Frankiaceae</taxon>
        <taxon>Frankia</taxon>
    </lineage>
</organism>
<proteinExistence type="predicted"/>
<dbReference type="Proteomes" id="UP000001937">
    <property type="component" value="Chromosome"/>
</dbReference>
<keyword evidence="2" id="KW-1185">Reference proteome</keyword>